<comment type="pathway">
    <text evidence="5">Amine and polyamine biosynthesis; spermidine biosynthesis; spermidine from putrescine: step 1/1.</text>
</comment>
<evidence type="ECO:0000256" key="5">
    <source>
        <dbReference type="HAMAP-Rule" id="MF_00198"/>
    </source>
</evidence>
<protein>
    <recommendedName>
        <fullName evidence="5">Polyamine aminopropyltransferase</fullName>
    </recommendedName>
    <alternativeName>
        <fullName evidence="5">Putrescine aminopropyltransferase</fullName>
        <shortName evidence="5">PAPT</shortName>
    </alternativeName>
    <alternativeName>
        <fullName evidence="5">Spermidine synthase</fullName>
        <shortName evidence="5">SPDS</shortName>
        <shortName evidence="5">SPDSY</shortName>
        <ecNumber evidence="5">2.5.1.16</ecNumber>
    </alternativeName>
</protein>
<dbReference type="PROSITE" id="PS51006">
    <property type="entry name" value="PABS_2"/>
    <property type="match status" value="1"/>
</dbReference>
<feature type="binding site" evidence="5">
    <location>
        <position position="273"/>
    </location>
    <ligand>
        <name>spermidine</name>
        <dbReference type="ChEBI" id="CHEBI:57834"/>
    </ligand>
</feature>
<dbReference type="AlphaFoldDB" id="A0AAE3M5I8"/>
<comment type="caution">
    <text evidence="8">The sequence shown here is derived from an EMBL/GenBank/DDBJ whole genome shotgun (WGS) entry which is preliminary data.</text>
</comment>
<feature type="transmembrane region" description="Helical" evidence="5">
    <location>
        <begin position="74"/>
        <end position="94"/>
    </location>
</feature>
<dbReference type="CDD" id="cd02440">
    <property type="entry name" value="AdoMet_MTases"/>
    <property type="match status" value="1"/>
</dbReference>
<dbReference type="PANTHER" id="PTHR43317:SF1">
    <property type="entry name" value="THERMOSPERMINE SYNTHASE ACAULIS5"/>
    <property type="match status" value="1"/>
</dbReference>
<dbReference type="PROSITE" id="PS01330">
    <property type="entry name" value="PABS_1"/>
    <property type="match status" value="1"/>
</dbReference>
<organism evidence="8 9">
    <name type="scientific">Plebeiibacterium sediminum</name>
    <dbReference type="NCBI Taxonomy" id="2992112"/>
    <lineage>
        <taxon>Bacteria</taxon>
        <taxon>Pseudomonadati</taxon>
        <taxon>Bacteroidota</taxon>
        <taxon>Bacteroidia</taxon>
        <taxon>Marinilabiliales</taxon>
        <taxon>Marinilabiliaceae</taxon>
        <taxon>Plebeiibacterium</taxon>
    </lineage>
</organism>
<comment type="subunit">
    <text evidence="5">Homodimer or homotetramer.</text>
</comment>
<accession>A0AAE3M5I8</accession>
<comment type="subcellular location">
    <subcellularLocation>
        <location evidence="5">Cell membrane</location>
        <topology evidence="5">Multi-pass membrane protein</topology>
    </subcellularLocation>
</comment>
<feature type="binding site" evidence="5">
    <location>
        <begin position="351"/>
        <end position="352"/>
    </location>
    <ligand>
        <name>S-methyl-5'-thioadenosine</name>
        <dbReference type="ChEBI" id="CHEBI:17509"/>
    </ligand>
</feature>
<dbReference type="Gene3D" id="3.40.50.150">
    <property type="entry name" value="Vaccinia Virus protein VP39"/>
    <property type="match status" value="1"/>
</dbReference>
<feature type="transmembrane region" description="Helical" evidence="5">
    <location>
        <begin position="42"/>
        <end position="62"/>
    </location>
</feature>
<evidence type="ECO:0000313" key="8">
    <source>
        <dbReference type="EMBL" id="MCW3787519.1"/>
    </source>
</evidence>
<feature type="transmembrane region" description="Helical" evidence="5">
    <location>
        <begin position="100"/>
        <end position="125"/>
    </location>
</feature>
<dbReference type="Pfam" id="PF01564">
    <property type="entry name" value="Spermine_synth"/>
    <property type="match status" value="1"/>
</dbReference>
<keyword evidence="2 5" id="KW-0808">Transferase</keyword>
<comment type="catalytic activity">
    <reaction evidence="5">
        <text>S-adenosyl 3-(methylsulfanyl)propylamine + putrescine = S-methyl-5'-thioadenosine + spermidine + H(+)</text>
        <dbReference type="Rhea" id="RHEA:12721"/>
        <dbReference type="ChEBI" id="CHEBI:15378"/>
        <dbReference type="ChEBI" id="CHEBI:17509"/>
        <dbReference type="ChEBI" id="CHEBI:57443"/>
        <dbReference type="ChEBI" id="CHEBI:57834"/>
        <dbReference type="ChEBI" id="CHEBI:326268"/>
        <dbReference type="EC" id="2.5.1.16"/>
    </reaction>
</comment>
<dbReference type="GO" id="GO:0008295">
    <property type="term" value="P:spermidine biosynthetic process"/>
    <property type="evidence" value="ECO:0007669"/>
    <property type="project" value="UniProtKB-UniRule"/>
</dbReference>
<name>A0AAE3M5I8_9BACT</name>
<feature type="transmembrane region" description="Helical" evidence="5">
    <location>
        <begin position="200"/>
        <end position="218"/>
    </location>
</feature>
<dbReference type="InterPro" id="IPR030374">
    <property type="entry name" value="PABS"/>
</dbReference>
<dbReference type="Proteomes" id="UP001209229">
    <property type="component" value="Unassembled WGS sequence"/>
</dbReference>
<gene>
    <name evidence="5" type="primary">speE</name>
    <name evidence="8" type="ORF">OM075_13680</name>
</gene>
<feature type="binding site" evidence="5">
    <location>
        <position position="297"/>
    </location>
    <ligand>
        <name>spermidine</name>
        <dbReference type="ChEBI" id="CHEBI:57834"/>
    </ligand>
</feature>
<dbReference type="InterPro" id="IPR030373">
    <property type="entry name" value="PABS_CS"/>
</dbReference>
<dbReference type="PANTHER" id="PTHR43317">
    <property type="entry name" value="THERMOSPERMINE SYNTHASE ACAULIS5"/>
    <property type="match status" value="1"/>
</dbReference>
<dbReference type="GO" id="GO:0004766">
    <property type="term" value="F:spermidine synthase activity"/>
    <property type="evidence" value="ECO:0007669"/>
    <property type="project" value="UniProtKB-UniRule"/>
</dbReference>
<dbReference type="SUPFAM" id="SSF53335">
    <property type="entry name" value="S-adenosyl-L-methionine-dependent methyltransferases"/>
    <property type="match status" value="1"/>
</dbReference>
<comment type="similarity">
    <text evidence="1 5">Belongs to the spermidine/spermine synthase family.</text>
</comment>
<dbReference type="GO" id="GO:0005886">
    <property type="term" value="C:plasma membrane"/>
    <property type="evidence" value="ECO:0007669"/>
    <property type="project" value="UniProtKB-SubCell"/>
</dbReference>
<keyword evidence="5" id="KW-1003">Cell membrane</keyword>
<keyword evidence="9" id="KW-1185">Reference proteome</keyword>
<evidence type="ECO:0000256" key="4">
    <source>
        <dbReference type="ARBA" id="ARBA00023115"/>
    </source>
</evidence>
<dbReference type="NCBIfam" id="NF002956">
    <property type="entry name" value="PRK03612.1"/>
    <property type="match status" value="1"/>
</dbReference>
<evidence type="ECO:0000256" key="6">
    <source>
        <dbReference type="PROSITE-ProRule" id="PRU00354"/>
    </source>
</evidence>
<dbReference type="InterPro" id="IPR029063">
    <property type="entry name" value="SAM-dependent_MTases_sf"/>
</dbReference>
<reference evidence="8" key="1">
    <citation type="submission" date="2022-10" db="EMBL/GenBank/DDBJ databases">
        <authorList>
            <person name="Yu W.X."/>
        </authorList>
    </citation>
    <scope>NUCLEOTIDE SEQUENCE</scope>
    <source>
        <strain evidence="8">AAT</strain>
    </source>
</reference>
<dbReference type="InterPro" id="IPR001045">
    <property type="entry name" value="Spermi_synthase"/>
</dbReference>
<dbReference type="EMBL" id="JAPDPJ010000031">
    <property type="protein sequence ID" value="MCW3787519.1"/>
    <property type="molecule type" value="Genomic_DNA"/>
</dbReference>
<feature type="transmembrane region" description="Helical" evidence="5">
    <location>
        <begin position="171"/>
        <end position="188"/>
    </location>
</feature>
<evidence type="ECO:0000313" key="9">
    <source>
        <dbReference type="Proteomes" id="UP001209229"/>
    </source>
</evidence>
<feature type="active site" description="Proton acceptor" evidence="5 6">
    <location>
        <position position="369"/>
    </location>
</feature>
<comment type="caution">
    <text evidence="5">Lacks conserved residue(s) required for the propagation of feature annotation.</text>
</comment>
<proteinExistence type="inferred from homology"/>
<evidence type="ECO:0000256" key="1">
    <source>
        <dbReference type="ARBA" id="ARBA00007867"/>
    </source>
</evidence>
<dbReference type="EC" id="2.5.1.16" evidence="5"/>
<keyword evidence="5" id="KW-0812">Transmembrane</keyword>
<evidence type="ECO:0000256" key="2">
    <source>
        <dbReference type="ARBA" id="ARBA00022679"/>
    </source>
</evidence>
<keyword evidence="4 5" id="KW-0620">Polyamine biosynthesis</keyword>
<dbReference type="RefSeq" id="WP_301191084.1">
    <property type="nucleotide sequence ID" value="NZ_JAPDPJ010000031.1"/>
</dbReference>
<feature type="binding site" evidence="5">
    <location>
        <position position="243"/>
    </location>
    <ligand>
        <name>S-methyl-5'-thioadenosine</name>
        <dbReference type="ChEBI" id="CHEBI:17509"/>
    </ligand>
</feature>
<keyword evidence="5" id="KW-0472">Membrane</keyword>
<dbReference type="HAMAP" id="MF_00198">
    <property type="entry name" value="Spermidine_synth"/>
    <property type="match status" value="1"/>
</dbReference>
<evidence type="ECO:0000256" key="3">
    <source>
        <dbReference type="ARBA" id="ARBA00023066"/>
    </source>
</evidence>
<feature type="domain" description="PABS" evidence="7">
    <location>
        <begin position="213"/>
        <end position="448"/>
    </location>
</feature>
<feature type="binding site" evidence="5">
    <location>
        <position position="317"/>
    </location>
    <ligand>
        <name>S-methyl-5'-thioadenosine</name>
        <dbReference type="ChEBI" id="CHEBI:17509"/>
    </ligand>
</feature>
<dbReference type="FunFam" id="3.40.50.150:FF:000088">
    <property type="entry name" value="Polyamine aminopropyltransferase"/>
    <property type="match status" value="1"/>
</dbReference>
<dbReference type="GO" id="GO:0010487">
    <property type="term" value="F:thermospermine synthase activity"/>
    <property type="evidence" value="ECO:0007669"/>
    <property type="project" value="UniProtKB-ARBA"/>
</dbReference>
<keyword evidence="5" id="KW-1133">Transmembrane helix</keyword>
<feature type="transmembrane region" description="Helical" evidence="5">
    <location>
        <begin position="146"/>
        <end position="165"/>
    </location>
</feature>
<sequence length="517" mass="58201">MFKIKNRYSAILMAAIFATGFSGIVAEYLLSTLATHFLGDSTVQWALIVSTMMFSMGLGSRISKSFLTHLTEKFLILEFILSIVVSFVPLIVYISSAYTASLAIIIYACSILIGVLIGMEIPLVTRINDQYEDLRVNISNVLENDYYGSLLGGIFFAFVGIPFLGLNYTPFVLGLINFSVAIGVYIFLKRFISSSYKIPFNISIGLITVLLVGGVFLAEPIITYGEQQKYKDKVIYAEQTKYQRIVITQWKNDFWLYLNGNEQLCTMDEMMYHEPLVHPAMTLHPNPSEVLVLGGGDGCAVREILKYEVAKNITLVDLDPAMTKLGQEYPLLTNLNKGALNDPRVNVLNQDGFTFLSNNNAFYDVIIVDLPDPRTVELGRLYSEEFYRIAYKHLRPGGIIITQAGSPYFATKAFNCIVKTMQSAGFVTIPLHNHIISLGEWGWSMGTKQPDGFPLKKALQKLEFKDLETRWLTNEAMQLITSFGKDVYPGQGDSVKINKIHDPVLYKYYLKGNWDLY</sequence>
<comment type="function">
    <text evidence="5">Catalyzes the irreversible transfer of a propylamine group from the amino donor S-adenosylmethioninamine (decarboxy-AdoMet) to putrescine (1,4-diaminobutane) to yield spermidine.</text>
</comment>
<evidence type="ECO:0000259" key="7">
    <source>
        <dbReference type="PROSITE" id="PS51006"/>
    </source>
</evidence>
<keyword evidence="3 5" id="KW-0745">Spermidine biosynthesis</keyword>